<evidence type="ECO:0000313" key="4">
    <source>
        <dbReference type="EMBL" id="EGT31272.1"/>
    </source>
</evidence>
<accession>G0MIR0</accession>
<organism evidence="5">
    <name type="scientific">Caenorhabditis brenneri</name>
    <name type="common">Nematode worm</name>
    <dbReference type="NCBI Taxonomy" id="135651"/>
    <lineage>
        <taxon>Eukaryota</taxon>
        <taxon>Metazoa</taxon>
        <taxon>Ecdysozoa</taxon>
        <taxon>Nematoda</taxon>
        <taxon>Chromadorea</taxon>
        <taxon>Rhabditida</taxon>
        <taxon>Rhabditina</taxon>
        <taxon>Rhabditomorpha</taxon>
        <taxon>Rhabditoidea</taxon>
        <taxon>Rhabditidae</taxon>
        <taxon>Peloderinae</taxon>
        <taxon>Caenorhabditis</taxon>
    </lineage>
</organism>
<feature type="signal peptide" evidence="2">
    <location>
        <begin position="1"/>
        <end position="19"/>
    </location>
</feature>
<dbReference type="HOGENOM" id="CLU_058687_0_0_1"/>
<evidence type="ECO:0000256" key="2">
    <source>
        <dbReference type="SAM" id="SignalP"/>
    </source>
</evidence>
<dbReference type="InterPro" id="IPR001304">
    <property type="entry name" value="C-type_lectin-like"/>
</dbReference>
<dbReference type="SUPFAM" id="SSF56436">
    <property type="entry name" value="C-type lectin-like"/>
    <property type="match status" value="1"/>
</dbReference>
<dbReference type="CDD" id="cd00037">
    <property type="entry name" value="CLECT"/>
    <property type="match status" value="1"/>
</dbReference>
<dbReference type="Gene3D" id="3.10.100.10">
    <property type="entry name" value="Mannose-Binding Protein A, subunit A"/>
    <property type="match status" value="1"/>
</dbReference>
<feature type="region of interest" description="Disordered" evidence="1">
    <location>
        <begin position="25"/>
        <end position="79"/>
    </location>
</feature>
<keyword evidence="5" id="KW-1185">Reference proteome</keyword>
<dbReference type="Proteomes" id="UP000008068">
    <property type="component" value="Unassembled WGS sequence"/>
</dbReference>
<evidence type="ECO:0000256" key="1">
    <source>
        <dbReference type="SAM" id="MobiDB-lite"/>
    </source>
</evidence>
<evidence type="ECO:0000259" key="3">
    <source>
        <dbReference type="SMART" id="SM00034"/>
    </source>
</evidence>
<feature type="domain" description="C-type lectin" evidence="3">
    <location>
        <begin position="79"/>
        <end position="247"/>
    </location>
</feature>
<dbReference type="InterPro" id="IPR016186">
    <property type="entry name" value="C-type_lectin-like/link_sf"/>
</dbReference>
<name>G0MIR0_CAEBE</name>
<dbReference type="InterPro" id="IPR016187">
    <property type="entry name" value="CTDL_fold"/>
</dbReference>
<feature type="compositionally biased region" description="Pro residues" evidence="1">
    <location>
        <begin position="56"/>
        <end position="71"/>
    </location>
</feature>
<dbReference type="EMBL" id="GL379796">
    <property type="protein sequence ID" value="EGT31272.1"/>
    <property type="molecule type" value="Genomic_DNA"/>
</dbReference>
<dbReference type="OrthoDB" id="5868671at2759"/>
<keyword evidence="2" id="KW-0732">Signal</keyword>
<sequence length="250" mass="28698">MKLFLFFFFLFSWITVSLQQQQDGKRLVAHSDPYSSEEARLRHRRRRPRPTTRRPWWPPRGPRPGPRPPIQHDPTPRTCPSDWMTFNRPQGVWCVKVFYGPANQNQAEQGCKNMGTTLSGVQTKDEARRIADAARVVVNQHGGGIGEVWLGARRKNMCPYKESCQPLETFEWTDGHTTGKDGFNFAYNEPNGWILPAGGDNRPWGQQYCLAAEVHPNCDSCPVVFGFFHNQMDDKHCQDTFRTYACGKKP</sequence>
<dbReference type="PANTHER" id="PTHR23124:SF152">
    <property type="entry name" value="C-TYPE LECTIN-RELATED"/>
    <property type="match status" value="1"/>
</dbReference>
<evidence type="ECO:0000313" key="5">
    <source>
        <dbReference type="Proteomes" id="UP000008068"/>
    </source>
</evidence>
<dbReference type="AlphaFoldDB" id="G0MIR0"/>
<feature type="chain" id="PRO_5003403566" description="C-type lectin domain-containing protein" evidence="2">
    <location>
        <begin position="20"/>
        <end position="250"/>
    </location>
</feature>
<dbReference type="PANTHER" id="PTHR23124">
    <property type="entry name" value="C-TYPE LECTIN DOMAIN-CONTAINING PROTEIN-RELATED-RELATED"/>
    <property type="match status" value="1"/>
</dbReference>
<proteinExistence type="predicted"/>
<reference evidence="5" key="1">
    <citation type="submission" date="2011-07" db="EMBL/GenBank/DDBJ databases">
        <authorList>
            <consortium name="Caenorhabditis brenneri Sequencing and Analysis Consortium"/>
            <person name="Wilson R.K."/>
        </authorList>
    </citation>
    <scope>NUCLEOTIDE SEQUENCE [LARGE SCALE GENOMIC DNA]</scope>
    <source>
        <strain evidence="5">PB2801</strain>
    </source>
</reference>
<protein>
    <recommendedName>
        <fullName evidence="3">C-type lectin domain-containing protein</fullName>
    </recommendedName>
</protein>
<feature type="compositionally biased region" description="Basic residues" evidence="1">
    <location>
        <begin position="41"/>
        <end position="52"/>
    </location>
</feature>
<dbReference type="STRING" id="135651.G0MIR0"/>
<gene>
    <name evidence="4" type="ORF">CAEBREN_18095</name>
</gene>
<dbReference type="eggNOG" id="KOG4297">
    <property type="taxonomic scope" value="Eukaryota"/>
</dbReference>
<dbReference type="InParanoid" id="G0MIR0"/>
<dbReference type="SMART" id="SM00034">
    <property type="entry name" value="CLECT"/>
    <property type="match status" value="1"/>
</dbReference>